<dbReference type="GO" id="GO:0046166">
    <property type="term" value="P:glyceraldehyde-3-phosphate biosynthetic process"/>
    <property type="evidence" value="ECO:0007669"/>
    <property type="project" value="TreeGrafter"/>
</dbReference>
<evidence type="ECO:0000256" key="1">
    <source>
        <dbReference type="ARBA" id="ARBA00023235"/>
    </source>
</evidence>
<dbReference type="STRING" id="642227.HA49_16700"/>
<evidence type="ECO:0000256" key="2">
    <source>
        <dbReference type="RuleBase" id="RU363013"/>
    </source>
</evidence>
<evidence type="ECO:0000313" key="4">
    <source>
        <dbReference type="Proteomes" id="UP000029577"/>
    </source>
</evidence>
<dbReference type="UniPathway" id="UPA00109">
    <property type="reaction ID" value="UER00189"/>
</dbReference>
<comment type="catalytic activity">
    <reaction evidence="2">
        <text>D-glyceraldehyde 3-phosphate = dihydroxyacetone phosphate</text>
        <dbReference type="Rhea" id="RHEA:18585"/>
        <dbReference type="ChEBI" id="CHEBI:57642"/>
        <dbReference type="ChEBI" id="CHEBI:59776"/>
        <dbReference type="EC" id="5.3.1.1"/>
    </reaction>
</comment>
<proteinExistence type="inferred from homology"/>
<dbReference type="Gene3D" id="3.20.20.70">
    <property type="entry name" value="Aldolase class I"/>
    <property type="match status" value="1"/>
</dbReference>
<dbReference type="PROSITE" id="PS51440">
    <property type="entry name" value="TIM_2"/>
    <property type="match status" value="1"/>
</dbReference>
<dbReference type="InterPro" id="IPR013785">
    <property type="entry name" value="Aldolase_TIM"/>
</dbReference>
<dbReference type="InterPro" id="IPR035990">
    <property type="entry name" value="TIM_sf"/>
</dbReference>
<dbReference type="SUPFAM" id="SSF51351">
    <property type="entry name" value="Triosephosphate isomerase (TIM)"/>
    <property type="match status" value="1"/>
</dbReference>
<gene>
    <name evidence="3" type="ORF">HA49_16700</name>
</gene>
<name>A0A095T6Q3_9GAMM</name>
<reference evidence="3" key="1">
    <citation type="submission" date="2014-12" db="EMBL/GenBank/DDBJ databases">
        <title>The draft genome of the Tatumella morbirosei type strain, LMG23360T isolated from pineapple rot.</title>
        <authorList>
            <person name="Smits T.H."/>
            <person name="Palmer M."/>
            <person name="Venter S.N."/>
            <person name="Duffy B."/>
            <person name="Steenkamp E.T."/>
            <person name="Chan W.Y."/>
            <person name="Coutinho T.A."/>
            <person name="Coetzee M.P."/>
            <person name="De Maayer P."/>
        </authorList>
    </citation>
    <scope>NUCLEOTIDE SEQUENCE [LARGE SCALE GENOMIC DNA]</scope>
    <source>
        <strain evidence="3">LMG 23360</strain>
    </source>
</reference>
<dbReference type="RefSeq" id="WP_038021920.1">
    <property type="nucleotide sequence ID" value="NZ_JPKR02000003.1"/>
</dbReference>
<dbReference type="Proteomes" id="UP000029577">
    <property type="component" value="Unassembled WGS sequence"/>
</dbReference>
<keyword evidence="1 2" id="KW-0413">Isomerase</keyword>
<accession>A0A095T6Q3</accession>
<evidence type="ECO:0000313" key="3">
    <source>
        <dbReference type="EMBL" id="KGD72372.1"/>
    </source>
</evidence>
<dbReference type="PANTHER" id="PTHR21139:SF2">
    <property type="entry name" value="TRIOSEPHOSPHATE ISOMERASE"/>
    <property type="match status" value="1"/>
</dbReference>
<comment type="subunit">
    <text evidence="2">Homodimer.</text>
</comment>
<dbReference type="Pfam" id="PF00121">
    <property type="entry name" value="TIM"/>
    <property type="match status" value="1"/>
</dbReference>
<dbReference type="AlphaFoldDB" id="A0A095T6Q3"/>
<dbReference type="GO" id="GO:0005829">
    <property type="term" value="C:cytosol"/>
    <property type="evidence" value="ECO:0007669"/>
    <property type="project" value="TreeGrafter"/>
</dbReference>
<dbReference type="OrthoDB" id="9809429at2"/>
<comment type="pathway">
    <text evidence="2">Carbohydrate degradation; glycolysis; D-glyceraldehyde 3-phosphate from glycerone phosphate: step 1/1.</text>
</comment>
<organism evidence="3 4">
    <name type="scientific">Tatumella morbirosei</name>
    <dbReference type="NCBI Taxonomy" id="642227"/>
    <lineage>
        <taxon>Bacteria</taxon>
        <taxon>Pseudomonadati</taxon>
        <taxon>Pseudomonadota</taxon>
        <taxon>Gammaproteobacteria</taxon>
        <taxon>Enterobacterales</taxon>
        <taxon>Erwiniaceae</taxon>
        <taxon>Tatumella</taxon>
    </lineage>
</organism>
<dbReference type="InterPro" id="IPR000652">
    <property type="entry name" value="Triosephosphate_isomerase"/>
</dbReference>
<dbReference type="EMBL" id="JPKR02000003">
    <property type="protein sequence ID" value="KGD72372.1"/>
    <property type="molecule type" value="Genomic_DNA"/>
</dbReference>
<dbReference type="GO" id="GO:0019563">
    <property type="term" value="P:glycerol catabolic process"/>
    <property type="evidence" value="ECO:0007669"/>
    <property type="project" value="TreeGrafter"/>
</dbReference>
<dbReference type="GO" id="GO:0006096">
    <property type="term" value="P:glycolytic process"/>
    <property type="evidence" value="ECO:0007669"/>
    <property type="project" value="UniProtKB-UniPathway"/>
</dbReference>
<dbReference type="PANTHER" id="PTHR21139">
    <property type="entry name" value="TRIOSEPHOSPHATE ISOMERASE"/>
    <property type="match status" value="1"/>
</dbReference>
<keyword evidence="2" id="KW-0312">Gluconeogenesis</keyword>
<dbReference type="CDD" id="cd00311">
    <property type="entry name" value="TIM"/>
    <property type="match status" value="1"/>
</dbReference>
<keyword evidence="2" id="KW-0324">Glycolysis</keyword>
<comment type="pathway">
    <text evidence="2">Carbohydrate biosynthesis; gluconeogenesis.</text>
</comment>
<comment type="similarity">
    <text evidence="2">Belongs to the triosephosphate isomerase family.</text>
</comment>
<dbReference type="EC" id="5.3.1.1" evidence="2"/>
<dbReference type="UniPathway" id="UPA00138"/>
<sequence length="256" mass="28069">MSVNMVIGTSHKTYFGYQQTRQWCRQVAEILQQQSPELLAQLELFTFPATPALESALQCFSGTPMATGAQNICGAPQGAWTGENSSEMVSEMGGRYAEIGHAERRRYFAETTELIQQKIARSYASQLTPVICIGEELEVSPQQAAGIAIQQVDELLVAFAGEPLPATIFAWEPQWAIGAEKPASDGYIRFVCKTLRNHLHEKYGRQCQVIYGGSAGPGLLSRLWPDVDGIFLGRFAHQPSAFGEILAEAGQILSKK</sequence>
<dbReference type="GO" id="GO:0004807">
    <property type="term" value="F:triose-phosphate isomerase activity"/>
    <property type="evidence" value="ECO:0007669"/>
    <property type="project" value="UniProtKB-EC"/>
</dbReference>
<dbReference type="eggNOG" id="COG0149">
    <property type="taxonomic scope" value="Bacteria"/>
</dbReference>
<dbReference type="GO" id="GO:0006094">
    <property type="term" value="P:gluconeogenesis"/>
    <property type="evidence" value="ECO:0007669"/>
    <property type="project" value="UniProtKB-UniPathway"/>
</dbReference>
<keyword evidence="2" id="KW-0963">Cytoplasm</keyword>
<comment type="subcellular location">
    <subcellularLocation>
        <location evidence="2">Cytoplasm</location>
    </subcellularLocation>
</comment>
<comment type="caution">
    <text evidence="3">The sequence shown here is derived from an EMBL/GenBank/DDBJ whole genome shotgun (WGS) entry which is preliminary data.</text>
</comment>
<keyword evidence="4" id="KW-1185">Reference proteome</keyword>
<protein>
    <recommendedName>
        <fullName evidence="2">Triosephosphate isomerase</fullName>
        <ecNumber evidence="2">5.3.1.1</ecNumber>
    </recommendedName>
</protein>